<proteinExistence type="inferred from homology"/>
<comment type="subcellular location">
    <subcellularLocation>
        <location evidence="1">Cytoplasm</location>
    </subcellularLocation>
</comment>
<evidence type="ECO:0000259" key="9">
    <source>
        <dbReference type="PROSITE" id="PS50821"/>
    </source>
</evidence>
<gene>
    <name evidence="11" type="ORF">LSTR_LSTR007218</name>
</gene>
<dbReference type="EMBL" id="QKKF02012050">
    <property type="protein sequence ID" value="RZF43882.1"/>
    <property type="molecule type" value="Genomic_DNA"/>
</dbReference>
<dbReference type="AlphaFoldDB" id="A0A482XDW1"/>
<dbReference type="STRING" id="195883.A0A482XDW1"/>
<dbReference type="CDD" id="cd04658">
    <property type="entry name" value="Piwi_piwi-like_Euk"/>
    <property type="match status" value="1"/>
</dbReference>
<dbReference type="OrthoDB" id="445936at2759"/>
<dbReference type="GO" id="GO:0140965">
    <property type="term" value="P:secondary piRNA processing"/>
    <property type="evidence" value="ECO:0007669"/>
    <property type="project" value="UniProtKB-ARBA"/>
</dbReference>
<sequence>MSDEARGRGRGRGRGQRPPPGAGAGPGAPPGQTGPQPTRGGGAPRGQPSTAHPAQPSMPGRASSRGSVLARQQPSGDSAAALTSSMRGLAVAEGAGSGPSAAGPGGDTIGRGNLRGNRQIERPALVRTKPETCLNKQGSAGRKVTCTANYFEIVTKADWHLYQYRVDFNPEEDRTAIKRGLLSQHRALLGGGFVFDGTLLFTNQRLAPDPLELVSQRKHDGQKIVMTVRMVGKDAIKYGDQTYLQVLNIVIRKCIANLELELLGRNYYDRKARITINEHKLELWPGYLTSMRQHEHNFLLCVEIIHKVLRQDTAYDLLRYAQQRDSRNFKDIFRNELIGQVVLTSYGNTATYKVDDVDFDSSPDSTFDMKGKKTSYREYYETKYGVKIKDSRQPMLISRPKARDERGGRDTPIYLVPELCRMTGITDEMRNNMNLMRAMADRTRMDSKTRQDRLLVFQQRFTNAPKNVEELKNWNLSLSKNLVNMQARILPPERILFGNQKAVNLERGPDWTNSFRDSSLLATSSISNWVVVCLRDGQREIQEFVGMLQKSAHGMGLRIEHPNVVNIDDDRVNSCVGVLDRVLSRDLPQIILFPVSNNRADRYSAIKRKTYIDRAVPSQVVCMKTLRKKGLMSIATKVAIQMSCKIGGSPWSVDIPIKGTMVVGYDVCHDAKQKTKSYGALVASLNASWSRYYSSVTHHQHGEEIFKDLPINIIKAISKYQEHNNNQLPTRLLIYRDGVGEGQINIVYSREVEDVVKALQTTYGDQAPKLAFIIVTKRLNSRFFLGNDNPPAGTVVDDVITCPEKYDFFLIPQSVRQGTVSPAGFNVIYDKSSLSADHMQRITYKLCHLYFNWSGTVRVPAPCQYAHKLAFLCSQNLHGVPNEELSDLLYFL</sequence>
<dbReference type="InterPro" id="IPR003165">
    <property type="entry name" value="Piwi"/>
</dbReference>
<feature type="domain" description="PAZ" evidence="9">
    <location>
        <begin position="313"/>
        <end position="424"/>
    </location>
</feature>
<keyword evidence="12" id="KW-1185">Reference proteome</keyword>
<protein>
    <recommendedName>
        <fullName evidence="13">Piwi</fullName>
    </recommendedName>
</protein>
<keyword evidence="2" id="KW-0217">Developmental protein</keyword>
<dbReference type="Pfam" id="PF02170">
    <property type="entry name" value="PAZ"/>
    <property type="match status" value="1"/>
</dbReference>
<reference evidence="11 12" key="1">
    <citation type="journal article" date="2017" name="Gigascience">
        <title>Genome sequence of the small brown planthopper, Laodelphax striatellus.</title>
        <authorList>
            <person name="Zhu J."/>
            <person name="Jiang F."/>
            <person name="Wang X."/>
            <person name="Yang P."/>
            <person name="Bao Y."/>
            <person name="Zhao W."/>
            <person name="Wang W."/>
            <person name="Lu H."/>
            <person name="Wang Q."/>
            <person name="Cui N."/>
            <person name="Li J."/>
            <person name="Chen X."/>
            <person name="Luo L."/>
            <person name="Yu J."/>
            <person name="Kang L."/>
            <person name="Cui F."/>
        </authorList>
    </citation>
    <scope>NUCLEOTIDE SEQUENCE [LARGE SCALE GENOMIC DNA]</scope>
    <source>
        <strain evidence="11">Lst14</strain>
    </source>
</reference>
<accession>A0A482XDW1</accession>
<dbReference type="GO" id="GO:0030154">
    <property type="term" value="P:cell differentiation"/>
    <property type="evidence" value="ECO:0007669"/>
    <property type="project" value="UniProtKB-KW"/>
</dbReference>
<dbReference type="PROSITE" id="PS50821">
    <property type="entry name" value="PAZ"/>
    <property type="match status" value="1"/>
</dbReference>
<dbReference type="GO" id="GO:0003723">
    <property type="term" value="F:RNA binding"/>
    <property type="evidence" value="ECO:0007669"/>
    <property type="project" value="UniProtKB-KW"/>
</dbReference>
<dbReference type="Pfam" id="PF23278">
    <property type="entry name" value="Piwi_N"/>
    <property type="match status" value="1"/>
</dbReference>
<dbReference type="SMART" id="SM00950">
    <property type="entry name" value="Piwi"/>
    <property type="match status" value="1"/>
</dbReference>
<keyword evidence="5" id="KW-0694">RNA-binding</keyword>
<dbReference type="FunFam" id="2.170.260.10:FF:000003">
    <property type="entry name" value="Piwi-like RNA-mediated gene silencing 2"/>
    <property type="match status" value="1"/>
</dbReference>
<evidence type="ECO:0000256" key="4">
    <source>
        <dbReference type="ARBA" id="ARBA00022782"/>
    </source>
</evidence>
<evidence type="ECO:0000259" key="10">
    <source>
        <dbReference type="PROSITE" id="PS50822"/>
    </source>
</evidence>
<evidence type="ECO:0000313" key="11">
    <source>
        <dbReference type="EMBL" id="RZF43882.1"/>
    </source>
</evidence>
<evidence type="ECO:0000313" key="12">
    <source>
        <dbReference type="Proteomes" id="UP000291343"/>
    </source>
</evidence>
<dbReference type="InterPro" id="IPR036085">
    <property type="entry name" value="PAZ_dom_sf"/>
</dbReference>
<evidence type="ECO:0008006" key="13">
    <source>
        <dbReference type="Google" id="ProtNLM"/>
    </source>
</evidence>
<dbReference type="PROSITE" id="PS50822">
    <property type="entry name" value="PIWI"/>
    <property type="match status" value="1"/>
</dbReference>
<feature type="region of interest" description="Disordered" evidence="8">
    <location>
        <begin position="1"/>
        <end position="121"/>
    </location>
</feature>
<dbReference type="SUPFAM" id="SSF53098">
    <property type="entry name" value="Ribonuclease H-like"/>
    <property type="match status" value="1"/>
</dbReference>
<keyword evidence="3" id="KW-0963">Cytoplasm</keyword>
<dbReference type="FunCoup" id="A0A482XDW1">
    <property type="interactions" value="15"/>
</dbReference>
<feature type="domain" description="Piwi" evidence="10">
    <location>
        <begin position="590"/>
        <end position="878"/>
    </location>
</feature>
<dbReference type="CDD" id="cd02845">
    <property type="entry name" value="PAZ_piwi_like"/>
    <property type="match status" value="1"/>
</dbReference>
<organism evidence="11 12">
    <name type="scientific">Laodelphax striatellus</name>
    <name type="common">Small brown planthopper</name>
    <name type="synonym">Delphax striatella</name>
    <dbReference type="NCBI Taxonomy" id="195883"/>
    <lineage>
        <taxon>Eukaryota</taxon>
        <taxon>Metazoa</taxon>
        <taxon>Ecdysozoa</taxon>
        <taxon>Arthropoda</taxon>
        <taxon>Hexapoda</taxon>
        <taxon>Insecta</taxon>
        <taxon>Pterygota</taxon>
        <taxon>Neoptera</taxon>
        <taxon>Paraneoptera</taxon>
        <taxon>Hemiptera</taxon>
        <taxon>Auchenorrhyncha</taxon>
        <taxon>Fulgoroidea</taxon>
        <taxon>Delphacidae</taxon>
        <taxon>Criomorphinae</taxon>
        <taxon>Laodelphax</taxon>
    </lineage>
</organism>
<evidence type="ECO:0000256" key="1">
    <source>
        <dbReference type="ARBA" id="ARBA00004496"/>
    </source>
</evidence>
<evidence type="ECO:0000256" key="3">
    <source>
        <dbReference type="ARBA" id="ARBA00022490"/>
    </source>
</evidence>
<dbReference type="FunFam" id="3.30.420.10:FF:000014">
    <property type="entry name" value="Piwi-like RNA-mediated gene silencing 1"/>
    <property type="match status" value="1"/>
</dbReference>
<feature type="compositionally biased region" description="Polar residues" evidence="8">
    <location>
        <begin position="64"/>
        <end position="86"/>
    </location>
</feature>
<evidence type="ECO:0000256" key="8">
    <source>
        <dbReference type="SAM" id="MobiDB-lite"/>
    </source>
</evidence>
<dbReference type="SUPFAM" id="SSF101690">
    <property type="entry name" value="PAZ domain"/>
    <property type="match status" value="1"/>
</dbReference>
<dbReference type="SMART" id="SM00949">
    <property type="entry name" value="PAZ"/>
    <property type="match status" value="1"/>
</dbReference>
<evidence type="ECO:0000256" key="6">
    <source>
        <dbReference type="ARBA" id="ARBA00023158"/>
    </source>
</evidence>
<comment type="similarity">
    <text evidence="7">Belongs to the argonaute family. Piwi subfamily.</text>
</comment>
<evidence type="ECO:0000256" key="7">
    <source>
        <dbReference type="ARBA" id="ARBA00038291"/>
    </source>
</evidence>
<dbReference type="Pfam" id="PF02171">
    <property type="entry name" value="Piwi"/>
    <property type="match status" value="1"/>
</dbReference>
<comment type="caution">
    <text evidence="11">The sequence shown here is derived from an EMBL/GenBank/DDBJ whole genome shotgun (WGS) entry which is preliminary data.</text>
</comment>
<dbReference type="Gene3D" id="3.30.420.10">
    <property type="entry name" value="Ribonuclease H-like superfamily/Ribonuclease H"/>
    <property type="match status" value="1"/>
</dbReference>
<dbReference type="InterPro" id="IPR036397">
    <property type="entry name" value="RNaseH_sf"/>
</dbReference>
<name>A0A482XDW1_LAOST</name>
<dbReference type="Proteomes" id="UP000291343">
    <property type="component" value="Unassembled WGS sequence"/>
</dbReference>
<evidence type="ECO:0000256" key="2">
    <source>
        <dbReference type="ARBA" id="ARBA00022473"/>
    </source>
</evidence>
<keyword evidence="6" id="KW-0943">RNA-mediated gene silencing</keyword>
<dbReference type="InterPro" id="IPR012337">
    <property type="entry name" value="RNaseH-like_sf"/>
</dbReference>
<keyword evidence="4" id="KW-0221">Differentiation</keyword>
<evidence type="ECO:0000256" key="5">
    <source>
        <dbReference type="ARBA" id="ARBA00022884"/>
    </source>
</evidence>
<dbReference type="PANTHER" id="PTHR22891">
    <property type="entry name" value="EUKARYOTIC TRANSLATION INITIATION FACTOR 2C"/>
    <property type="match status" value="1"/>
</dbReference>
<dbReference type="Gene3D" id="2.170.260.10">
    <property type="entry name" value="paz domain"/>
    <property type="match status" value="1"/>
</dbReference>
<dbReference type="GO" id="GO:0005737">
    <property type="term" value="C:cytoplasm"/>
    <property type="evidence" value="ECO:0007669"/>
    <property type="project" value="UniProtKB-SubCell"/>
</dbReference>
<dbReference type="InterPro" id="IPR003100">
    <property type="entry name" value="PAZ_dom"/>
</dbReference>
<dbReference type="SMR" id="A0A482XDW1"/>
<dbReference type="Gene3D" id="3.40.50.2300">
    <property type="match status" value="1"/>
</dbReference>
<dbReference type="InParanoid" id="A0A482XDW1"/>